<keyword evidence="2" id="KW-1185">Reference proteome</keyword>
<reference evidence="1" key="1">
    <citation type="submission" date="2023-11" db="EMBL/GenBank/DDBJ databases">
        <title>Genome assemblies of two species of porcelain crab, Petrolisthes cinctipes and Petrolisthes manimaculis (Anomura: Porcellanidae).</title>
        <authorList>
            <person name="Angst P."/>
        </authorList>
    </citation>
    <scope>NUCLEOTIDE SEQUENCE</scope>
    <source>
        <strain evidence="1">PB745_02</strain>
        <tissue evidence="1">Gill</tissue>
    </source>
</reference>
<name>A0AAE1NCT9_9EUCA</name>
<dbReference type="EMBL" id="JAWZYT010007314">
    <property type="protein sequence ID" value="KAK4286799.1"/>
    <property type="molecule type" value="Genomic_DNA"/>
</dbReference>
<protein>
    <submittedName>
        <fullName evidence="1">Uncharacterized protein</fullName>
    </submittedName>
</protein>
<sequence>MTIIAADSFGQTVDLRMLRSFRVLRPLKLVSRLPTNQPSSSCLVHDAPRLTGSDLMAYYLLSSLDLTRFTLHMTL</sequence>
<comment type="caution">
    <text evidence="1">The sequence shown here is derived from an EMBL/GenBank/DDBJ whole genome shotgun (WGS) entry which is preliminary data.</text>
</comment>
<dbReference type="AlphaFoldDB" id="A0AAE1NCT9"/>
<gene>
    <name evidence="1" type="ORF">Pmani_040113</name>
</gene>
<dbReference type="Proteomes" id="UP001292094">
    <property type="component" value="Unassembled WGS sequence"/>
</dbReference>
<proteinExistence type="predicted"/>
<accession>A0AAE1NCT9</accession>
<evidence type="ECO:0000313" key="1">
    <source>
        <dbReference type="EMBL" id="KAK4286799.1"/>
    </source>
</evidence>
<organism evidence="1 2">
    <name type="scientific">Petrolisthes manimaculis</name>
    <dbReference type="NCBI Taxonomy" id="1843537"/>
    <lineage>
        <taxon>Eukaryota</taxon>
        <taxon>Metazoa</taxon>
        <taxon>Ecdysozoa</taxon>
        <taxon>Arthropoda</taxon>
        <taxon>Crustacea</taxon>
        <taxon>Multicrustacea</taxon>
        <taxon>Malacostraca</taxon>
        <taxon>Eumalacostraca</taxon>
        <taxon>Eucarida</taxon>
        <taxon>Decapoda</taxon>
        <taxon>Pleocyemata</taxon>
        <taxon>Anomura</taxon>
        <taxon>Galatheoidea</taxon>
        <taxon>Porcellanidae</taxon>
        <taxon>Petrolisthes</taxon>
    </lineage>
</organism>
<evidence type="ECO:0000313" key="2">
    <source>
        <dbReference type="Proteomes" id="UP001292094"/>
    </source>
</evidence>